<comment type="caution">
    <text evidence="3">The sequence shown here is derived from an EMBL/GenBank/DDBJ whole genome shotgun (WGS) entry which is preliminary data.</text>
</comment>
<dbReference type="Proteomes" id="UP001589702">
    <property type="component" value="Unassembled WGS sequence"/>
</dbReference>
<feature type="chain" id="PRO_5046633547" evidence="2">
    <location>
        <begin position="25"/>
        <end position="203"/>
    </location>
</feature>
<feature type="transmembrane region" description="Helical" evidence="1">
    <location>
        <begin position="170"/>
        <end position="191"/>
    </location>
</feature>
<feature type="signal peptide" evidence="2">
    <location>
        <begin position="1"/>
        <end position="24"/>
    </location>
</feature>
<evidence type="ECO:0000256" key="2">
    <source>
        <dbReference type="SAM" id="SignalP"/>
    </source>
</evidence>
<protein>
    <submittedName>
        <fullName evidence="3">LPXTG cell wall anchor domain-containing protein</fullName>
    </submittedName>
</protein>
<dbReference type="EMBL" id="JBHMBC010000007">
    <property type="protein sequence ID" value="MFB9818542.1"/>
    <property type="molecule type" value="Genomic_DNA"/>
</dbReference>
<dbReference type="NCBIfam" id="TIGR01167">
    <property type="entry name" value="LPXTG_anchor"/>
    <property type="match status" value="1"/>
</dbReference>
<keyword evidence="1" id="KW-0812">Transmembrane</keyword>
<keyword evidence="4" id="KW-1185">Reference proteome</keyword>
<evidence type="ECO:0000256" key="1">
    <source>
        <dbReference type="SAM" id="Phobius"/>
    </source>
</evidence>
<keyword evidence="1" id="KW-1133">Transmembrane helix</keyword>
<gene>
    <name evidence="3" type="ORF">ACFFP1_03395</name>
</gene>
<reference evidence="3 4" key="1">
    <citation type="submission" date="2024-09" db="EMBL/GenBank/DDBJ databases">
        <authorList>
            <person name="Sun Q."/>
            <person name="Mori K."/>
        </authorList>
    </citation>
    <scope>NUCLEOTIDE SEQUENCE [LARGE SCALE GENOMIC DNA]</scope>
    <source>
        <strain evidence="3 4">JCM 1334</strain>
    </source>
</reference>
<accession>A0ABV5XX33</accession>
<keyword evidence="2" id="KW-0732">Signal</keyword>
<proteinExistence type="predicted"/>
<dbReference type="RefSeq" id="WP_234748870.1">
    <property type="nucleotide sequence ID" value="NZ_BAAAWN010000001.1"/>
</dbReference>
<name>A0ABV5XX33_ARTRM</name>
<evidence type="ECO:0000313" key="3">
    <source>
        <dbReference type="EMBL" id="MFB9818542.1"/>
    </source>
</evidence>
<organism evidence="3 4">
    <name type="scientific">Arthrobacter ramosus</name>
    <dbReference type="NCBI Taxonomy" id="1672"/>
    <lineage>
        <taxon>Bacteria</taxon>
        <taxon>Bacillati</taxon>
        <taxon>Actinomycetota</taxon>
        <taxon>Actinomycetes</taxon>
        <taxon>Micrococcales</taxon>
        <taxon>Micrococcaceae</taxon>
        <taxon>Arthrobacter</taxon>
    </lineage>
</organism>
<keyword evidence="1" id="KW-0472">Membrane</keyword>
<sequence>MKKSLAVLALAGTIALGASAPAMAVNYPAPSPGTVSSGTVTVGGFVTFSGTGFTPGETITITITFTAAPQGAAAPGTSNGIAMAVPGALHLAPTTVTAVANSSGAFSTNVSLSAAGTYQLTAVGATSGHSVTATVVAAGVSGAGLANTGGTGLANTGGTGLANTGVDSSLILWGLVGAGALVAGTASVVVARRRAKNETAATA</sequence>
<evidence type="ECO:0000313" key="4">
    <source>
        <dbReference type="Proteomes" id="UP001589702"/>
    </source>
</evidence>